<keyword evidence="4 11" id="KW-0240">DNA-directed RNA polymerase</keyword>
<evidence type="ECO:0000256" key="4">
    <source>
        <dbReference type="ARBA" id="ARBA00022478"/>
    </source>
</evidence>
<evidence type="ECO:0000256" key="5">
    <source>
        <dbReference type="ARBA" id="ARBA00022679"/>
    </source>
</evidence>
<dbReference type="PANTHER" id="PTHR34476:SF1">
    <property type="entry name" value="DNA-DIRECTED RNA POLYMERASE SUBUNIT OMEGA"/>
    <property type="match status" value="1"/>
</dbReference>
<dbReference type="GO" id="GO:0000428">
    <property type="term" value="C:DNA-directed RNA polymerase complex"/>
    <property type="evidence" value="ECO:0007669"/>
    <property type="project" value="UniProtKB-KW"/>
</dbReference>
<dbReference type="Gene3D" id="3.90.940.10">
    <property type="match status" value="1"/>
</dbReference>
<dbReference type="Pfam" id="PF01192">
    <property type="entry name" value="RNA_pol_Rpb6"/>
    <property type="match status" value="1"/>
</dbReference>
<name>A0A091C8V7_9ENTE</name>
<keyword evidence="5 11" id="KW-0808">Transferase</keyword>
<comment type="caution">
    <text evidence="13">The sequence shown here is derived from an EMBL/GenBank/DDBJ whole genome shotgun (WGS) entry which is preliminary data.</text>
</comment>
<dbReference type="GO" id="GO:0003899">
    <property type="term" value="F:DNA-directed RNA polymerase activity"/>
    <property type="evidence" value="ECO:0007669"/>
    <property type="project" value="UniProtKB-UniRule"/>
</dbReference>
<evidence type="ECO:0000256" key="9">
    <source>
        <dbReference type="ARBA" id="ARBA00029924"/>
    </source>
</evidence>
<dbReference type="PANTHER" id="PTHR34476">
    <property type="entry name" value="DNA-DIRECTED RNA POLYMERASE SUBUNIT OMEGA"/>
    <property type="match status" value="1"/>
</dbReference>
<dbReference type="EC" id="2.7.7.6" evidence="2 11"/>
<dbReference type="SUPFAM" id="SSF63562">
    <property type="entry name" value="RPB6/omega subunit-like"/>
    <property type="match status" value="1"/>
</dbReference>
<dbReference type="PATRIC" id="fig|1302648.3.peg.47"/>
<sequence length="102" mass="11561">MMLKPSIDSLLESVNSKYSLVLLASKRAHELDAGANPTLDKFDSVKNVGKALEEIDAQTVINDPDPELKRARLQMEQEEKQAQKQQEQKNLEDRIREDNNGI</sequence>
<feature type="region of interest" description="Disordered" evidence="12">
    <location>
        <begin position="75"/>
        <end position="102"/>
    </location>
</feature>
<keyword evidence="14" id="KW-1185">Reference proteome</keyword>
<dbReference type="EMBL" id="JPVT01000006">
    <property type="protein sequence ID" value="KFN93220.1"/>
    <property type="molecule type" value="Genomic_DNA"/>
</dbReference>
<evidence type="ECO:0000256" key="7">
    <source>
        <dbReference type="ARBA" id="ARBA00023163"/>
    </source>
</evidence>
<dbReference type="InterPro" id="IPR036161">
    <property type="entry name" value="RPB6/omega-like_sf"/>
</dbReference>
<dbReference type="AlphaFoldDB" id="A0A091C8V7"/>
<evidence type="ECO:0000256" key="8">
    <source>
        <dbReference type="ARBA" id="ARBA00024694"/>
    </source>
</evidence>
<comment type="function">
    <text evidence="8 11">Promotes RNA polymerase assembly. Latches the N- and C-terminal regions of the beta' subunit thereby facilitating its interaction with the beta and alpha subunits.</text>
</comment>
<reference evidence="13 14" key="1">
    <citation type="submission" date="2014-08" db="EMBL/GenBank/DDBJ databases">
        <title>Genome sequence of Tetragenococcus muriaticus.</title>
        <authorList>
            <person name="Chuea-nongthon C."/>
            <person name="Rodtong S."/>
            <person name="Yongsawatdigul J."/>
            <person name="Steele J.L."/>
            <person name="Liu X.-y."/>
            <person name="Speers J."/>
            <person name="Glasner J.D."/>
            <person name="Neeno-Eckwall E.C."/>
        </authorList>
    </citation>
    <scope>NUCLEOTIDE SEQUENCE [LARGE SCALE GENOMIC DNA]</scope>
    <source>
        <strain evidence="13 14">3MR10-3</strain>
    </source>
</reference>
<dbReference type="RefSeq" id="WP_028789552.1">
    <property type="nucleotide sequence ID" value="NZ_JPVT01000006.1"/>
</dbReference>
<organism evidence="13 14">
    <name type="scientific">Tetragenococcus muriaticus 3MR10-3</name>
    <dbReference type="NCBI Taxonomy" id="1302648"/>
    <lineage>
        <taxon>Bacteria</taxon>
        <taxon>Bacillati</taxon>
        <taxon>Bacillota</taxon>
        <taxon>Bacilli</taxon>
        <taxon>Lactobacillales</taxon>
        <taxon>Enterococcaceae</taxon>
        <taxon>Tetragenococcus</taxon>
    </lineage>
</organism>
<dbReference type="HAMAP" id="MF_00366">
    <property type="entry name" value="RNApol_bact_RpoZ"/>
    <property type="match status" value="1"/>
</dbReference>
<comment type="catalytic activity">
    <reaction evidence="10 11">
        <text>RNA(n) + a ribonucleoside 5'-triphosphate = RNA(n+1) + diphosphate</text>
        <dbReference type="Rhea" id="RHEA:21248"/>
        <dbReference type="Rhea" id="RHEA-COMP:14527"/>
        <dbReference type="Rhea" id="RHEA-COMP:17342"/>
        <dbReference type="ChEBI" id="CHEBI:33019"/>
        <dbReference type="ChEBI" id="CHEBI:61557"/>
        <dbReference type="ChEBI" id="CHEBI:140395"/>
        <dbReference type="EC" id="2.7.7.6"/>
    </reaction>
</comment>
<dbReference type="Proteomes" id="UP000029381">
    <property type="component" value="Unassembled WGS sequence"/>
</dbReference>
<keyword evidence="6 11" id="KW-0548">Nucleotidyltransferase</keyword>
<gene>
    <name evidence="11" type="primary">rpoZ</name>
    <name evidence="13" type="ORF">TMU3MR103_0047</name>
</gene>
<comment type="subunit">
    <text evidence="11">The RNAP catalytic core consists of 2 alpha, 1 beta, 1 beta' and 1 omega subunit. When a sigma factor is associated with the core the holoenzyme is formed, which can initiate transcription.</text>
</comment>
<comment type="similarity">
    <text evidence="1 11">Belongs to the RNA polymerase subunit omega family.</text>
</comment>
<evidence type="ECO:0000313" key="14">
    <source>
        <dbReference type="Proteomes" id="UP000029381"/>
    </source>
</evidence>
<keyword evidence="7 11" id="KW-0804">Transcription</keyword>
<evidence type="ECO:0000256" key="1">
    <source>
        <dbReference type="ARBA" id="ARBA00006711"/>
    </source>
</evidence>
<accession>A0A091C8V7</accession>
<protein>
    <recommendedName>
        <fullName evidence="3 11">DNA-directed RNA polymerase subunit omega</fullName>
        <shortName evidence="11">RNAP omega subunit</shortName>
        <ecNumber evidence="2 11">2.7.7.6</ecNumber>
    </recommendedName>
    <alternativeName>
        <fullName evidence="11">RNA polymerase omega subunit</fullName>
    </alternativeName>
    <alternativeName>
        <fullName evidence="9 11">Transcriptase subunit omega</fullName>
    </alternativeName>
</protein>
<dbReference type="NCBIfam" id="TIGR00690">
    <property type="entry name" value="rpoZ"/>
    <property type="match status" value="1"/>
</dbReference>
<evidence type="ECO:0000313" key="13">
    <source>
        <dbReference type="EMBL" id="KFN93220.1"/>
    </source>
</evidence>
<evidence type="ECO:0000256" key="10">
    <source>
        <dbReference type="ARBA" id="ARBA00048552"/>
    </source>
</evidence>
<evidence type="ECO:0000256" key="11">
    <source>
        <dbReference type="HAMAP-Rule" id="MF_00366"/>
    </source>
</evidence>
<dbReference type="InterPro" id="IPR006110">
    <property type="entry name" value="Pol_omega/Rpo6/RPB6"/>
</dbReference>
<evidence type="ECO:0000256" key="2">
    <source>
        <dbReference type="ARBA" id="ARBA00012418"/>
    </source>
</evidence>
<proteinExistence type="inferred from homology"/>
<evidence type="ECO:0000256" key="12">
    <source>
        <dbReference type="SAM" id="MobiDB-lite"/>
    </source>
</evidence>
<dbReference type="InterPro" id="IPR003716">
    <property type="entry name" value="DNA-dir_RNA_pol_omega"/>
</dbReference>
<dbReference type="GO" id="GO:0006351">
    <property type="term" value="P:DNA-templated transcription"/>
    <property type="evidence" value="ECO:0007669"/>
    <property type="project" value="UniProtKB-UniRule"/>
</dbReference>
<dbReference type="SMART" id="SM01409">
    <property type="entry name" value="RNA_pol_Rpb6"/>
    <property type="match status" value="1"/>
</dbReference>
<evidence type="ECO:0000256" key="6">
    <source>
        <dbReference type="ARBA" id="ARBA00022695"/>
    </source>
</evidence>
<evidence type="ECO:0000256" key="3">
    <source>
        <dbReference type="ARBA" id="ARBA00013725"/>
    </source>
</evidence>
<dbReference type="GO" id="GO:0003677">
    <property type="term" value="F:DNA binding"/>
    <property type="evidence" value="ECO:0007669"/>
    <property type="project" value="UniProtKB-UniRule"/>
</dbReference>